<accession>A0A1B6CI38</accession>
<evidence type="ECO:0000313" key="4">
    <source>
        <dbReference type="EMBL" id="JAS15296.1"/>
    </source>
</evidence>
<feature type="non-terminal residue" evidence="3">
    <location>
        <position position="225"/>
    </location>
</feature>
<evidence type="ECO:0000259" key="2">
    <source>
        <dbReference type="Pfam" id="PF21788"/>
    </source>
</evidence>
<dbReference type="AlphaFoldDB" id="A0A1B6CI38"/>
<dbReference type="Pfam" id="PF21787">
    <property type="entry name" value="TNP-like_RNaseH_N"/>
    <property type="match status" value="1"/>
</dbReference>
<protein>
    <recommendedName>
        <fullName evidence="6">Transposable element P transposase</fullName>
    </recommendedName>
</protein>
<evidence type="ECO:0000313" key="5">
    <source>
        <dbReference type="EMBL" id="JAS33611.1"/>
    </source>
</evidence>
<evidence type="ECO:0000259" key="1">
    <source>
        <dbReference type="Pfam" id="PF21787"/>
    </source>
</evidence>
<dbReference type="Pfam" id="PF21788">
    <property type="entry name" value="TNP-like_GBD"/>
    <property type="match status" value="1"/>
</dbReference>
<feature type="domain" description="Transposable element P transposase-like RNase H" evidence="1">
    <location>
        <begin position="3"/>
        <end position="62"/>
    </location>
</feature>
<evidence type="ECO:0000313" key="3">
    <source>
        <dbReference type="EMBL" id="JAS13092.1"/>
    </source>
</evidence>
<feature type="domain" description="Transposable element P transposase-like GTP-binding insertion" evidence="2">
    <location>
        <begin position="84"/>
        <end position="188"/>
    </location>
</feature>
<dbReference type="EMBL" id="GEDC01003687">
    <property type="protein sequence ID" value="JAS33611.1"/>
    <property type="molecule type" value="Transcribed_RNA"/>
</dbReference>
<proteinExistence type="predicted"/>
<sequence length="225" mass="25977">MQIIVLRGLFYNWKQPIYMDFDTTISKDIVFKAINKAHASGYNVVACVSDMSGENYGLWNKLNVSIENPADITKEVFLFADTPHLLKLLQNWFVYKGFLLDDNVYVDKSLISVLIELDSNELKVCHKLNKQHFEVVGAVRRQYIKLVVQLFQSTTAKALELYKLVNDENIISNLSAFIVSVNDWSDFMLHQQLLQLLKCGYGLYEVEQNKCLNDVFRIVKTMHSP</sequence>
<reference evidence="3" key="1">
    <citation type="submission" date="2015-12" db="EMBL/GenBank/DDBJ databases">
        <title>De novo transcriptome assembly of four potential Pierce s Disease insect vectors from Arizona vineyards.</title>
        <authorList>
            <person name="Tassone E.E."/>
        </authorList>
    </citation>
    <scope>NUCLEOTIDE SEQUENCE</scope>
</reference>
<gene>
    <name evidence="4" type="ORF">g.26765</name>
    <name evidence="5" type="ORF">g.26768</name>
    <name evidence="3" type="ORF">g.26771</name>
</gene>
<evidence type="ECO:0008006" key="6">
    <source>
        <dbReference type="Google" id="ProtNLM"/>
    </source>
</evidence>
<organism evidence="3">
    <name type="scientific">Clastoptera arizonana</name>
    <name type="common">Arizona spittle bug</name>
    <dbReference type="NCBI Taxonomy" id="38151"/>
    <lineage>
        <taxon>Eukaryota</taxon>
        <taxon>Metazoa</taxon>
        <taxon>Ecdysozoa</taxon>
        <taxon>Arthropoda</taxon>
        <taxon>Hexapoda</taxon>
        <taxon>Insecta</taxon>
        <taxon>Pterygota</taxon>
        <taxon>Neoptera</taxon>
        <taxon>Paraneoptera</taxon>
        <taxon>Hemiptera</taxon>
        <taxon>Auchenorrhyncha</taxon>
        <taxon>Cercopoidea</taxon>
        <taxon>Clastopteridae</taxon>
        <taxon>Clastoptera</taxon>
    </lineage>
</organism>
<dbReference type="EMBL" id="GEDC01024206">
    <property type="protein sequence ID" value="JAS13092.1"/>
    <property type="molecule type" value="Transcribed_RNA"/>
</dbReference>
<dbReference type="EMBL" id="GEDC01022002">
    <property type="protein sequence ID" value="JAS15296.1"/>
    <property type="molecule type" value="Transcribed_RNA"/>
</dbReference>
<dbReference type="InterPro" id="IPR048366">
    <property type="entry name" value="TNP-like_GBD"/>
</dbReference>
<name>A0A1B6CI38_9HEMI</name>
<dbReference type="InterPro" id="IPR048365">
    <property type="entry name" value="TNP-like_RNaseH_N"/>
</dbReference>